<dbReference type="SUPFAM" id="SSF52540">
    <property type="entry name" value="P-loop containing nucleoside triphosphate hydrolases"/>
    <property type="match status" value="1"/>
</dbReference>
<gene>
    <name evidence="3" type="ORF">BJ212DRAFT_1303391</name>
</gene>
<evidence type="ECO:0000313" key="3">
    <source>
        <dbReference type="EMBL" id="KAG1807681.1"/>
    </source>
</evidence>
<evidence type="ECO:0000259" key="2">
    <source>
        <dbReference type="Pfam" id="PF24883"/>
    </source>
</evidence>
<dbReference type="Gene3D" id="3.40.50.300">
    <property type="entry name" value="P-loop containing nucleotide triphosphate hydrolases"/>
    <property type="match status" value="1"/>
</dbReference>
<reference evidence="3" key="1">
    <citation type="journal article" date="2020" name="New Phytol.">
        <title>Comparative genomics reveals dynamic genome evolution in host specialist ectomycorrhizal fungi.</title>
        <authorList>
            <person name="Lofgren L.A."/>
            <person name="Nguyen N.H."/>
            <person name="Vilgalys R."/>
            <person name="Ruytinx J."/>
            <person name="Liao H.L."/>
            <person name="Branco S."/>
            <person name="Kuo A."/>
            <person name="LaButti K."/>
            <person name="Lipzen A."/>
            <person name="Andreopoulos W."/>
            <person name="Pangilinan J."/>
            <person name="Riley R."/>
            <person name="Hundley H."/>
            <person name="Na H."/>
            <person name="Barry K."/>
            <person name="Grigoriev I.V."/>
            <person name="Stajich J.E."/>
            <person name="Kennedy P.G."/>
        </authorList>
    </citation>
    <scope>NUCLEOTIDE SEQUENCE</scope>
    <source>
        <strain evidence="3">MN1</strain>
    </source>
</reference>
<dbReference type="EMBL" id="JABBWG010000042">
    <property type="protein sequence ID" value="KAG1807681.1"/>
    <property type="molecule type" value="Genomic_DNA"/>
</dbReference>
<keyword evidence="4" id="KW-1185">Reference proteome</keyword>
<sequence>MSDNQFLEGTWERLSQVAVKGAEYDSPERTWVGLLKLIYRYMDDTEKNQLIWLHGMAGIGKSTVAFTVAERMRGLKMTEWMSVEMQLAGTFFFLHKHTRPSGRDVNRAIHDNPALLDPDMPLYDQMEALFLKPLRKLQPRLCGYQPLTFVVDALDECTSESELTDLILSLTQALHEPDLPVTHILLTSHLELHISKVFQNEEHSFQELEACHPNFLQPSEVDLAKLASQAGKMFHCGIYNDEVY</sequence>
<proteinExistence type="predicted"/>
<organism evidence="3 4">
    <name type="scientific">Suillus subaureus</name>
    <dbReference type="NCBI Taxonomy" id="48587"/>
    <lineage>
        <taxon>Eukaryota</taxon>
        <taxon>Fungi</taxon>
        <taxon>Dikarya</taxon>
        <taxon>Basidiomycota</taxon>
        <taxon>Agaricomycotina</taxon>
        <taxon>Agaricomycetes</taxon>
        <taxon>Agaricomycetidae</taxon>
        <taxon>Boletales</taxon>
        <taxon>Suillineae</taxon>
        <taxon>Suillaceae</taxon>
        <taxon>Suillus</taxon>
    </lineage>
</organism>
<name>A0A9P7E0R1_9AGAM</name>
<accession>A0A9P7E0R1</accession>
<feature type="domain" description="Nephrocystin 3-like N-terminal" evidence="2">
    <location>
        <begin position="41"/>
        <end position="188"/>
    </location>
</feature>
<evidence type="ECO:0000313" key="4">
    <source>
        <dbReference type="Proteomes" id="UP000807769"/>
    </source>
</evidence>
<keyword evidence="1" id="KW-0677">Repeat</keyword>
<evidence type="ECO:0000256" key="1">
    <source>
        <dbReference type="ARBA" id="ARBA00022737"/>
    </source>
</evidence>
<dbReference type="RefSeq" id="XP_041188215.1">
    <property type="nucleotide sequence ID" value="XM_041333410.1"/>
</dbReference>
<dbReference type="Proteomes" id="UP000807769">
    <property type="component" value="Unassembled WGS sequence"/>
</dbReference>
<dbReference type="InterPro" id="IPR056884">
    <property type="entry name" value="NPHP3-like_N"/>
</dbReference>
<dbReference type="AlphaFoldDB" id="A0A9P7E0R1"/>
<protein>
    <recommendedName>
        <fullName evidence="2">Nephrocystin 3-like N-terminal domain-containing protein</fullName>
    </recommendedName>
</protein>
<dbReference type="GeneID" id="64627427"/>
<dbReference type="InterPro" id="IPR027417">
    <property type="entry name" value="P-loop_NTPase"/>
</dbReference>
<dbReference type="Pfam" id="PF24883">
    <property type="entry name" value="NPHP3_N"/>
    <property type="match status" value="1"/>
</dbReference>
<comment type="caution">
    <text evidence="3">The sequence shown here is derived from an EMBL/GenBank/DDBJ whole genome shotgun (WGS) entry which is preliminary data.</text>
</comment>
<dbReference type="OrthoDB" id="3027122at2759"/>